<dbReference type="Gene3D" id="3.40.50.1110">
    <property type="entry name" value="SGNH hydrolase"/>
    <property type="match status" value="1"/>
</dbReference>
<evidence type="ECO:0000256" key="1">
    <source>
        <dbReference type="ARBA" id="ARBA00022801"/>
    </source>
</evidence>
<dbReference type="SUPFAM" id="SSF52266">
    <property type="entry name" value="SGNH hydrolase"/>
    <property type="match status" value="1"/>
</dbReference>
<protein>
    <recommendedName>
        <fullName evidence="5">Acetylesterase</fullName>
    </recommendedName>
</protein>
<dbReference type="RefSeq" id="XP_062657542.1">
    <property type="nucleotide sequence ID" value="XM_062801273.1"/>
</dbReference>
<dbReference type="InterPro" id="IPR051058">
    <property type="entry name" value="GDSL_Est/Lipase"/>
</dbReference>
<dbReference type="GeneID" id="87838221"/>
<feature type="signal peptide" evidence="2">
    <location>
        <begin position="1"/>
        <end position="15"/>
    </location>
</feature>
<evidence type="ECO:0000256" key="2">
    <source>
        <dbReference type="SAM" id="SignalP"/>
    </source>
</evidence>
<proteinExistence type="predicted"/>
<feature type="chain" id="PRO_5041993463" description="Acetylesterase" evidence="2">
    <location>
        <begin position="16"/>
        <end position="356"/>
    </location>
</feature>
<dbReference type="Proteomes" id="UP001278766">
    <property type="component" value="Unassembled WGS sequence"/>
</dbReference>
<dbReference type="InterPro" id="IPR036514">
    <property type="entry name" value="SGNH_hydro_sf"/>
</dbReference>
<evidence type="ECO:0008006" key="5">
    <source>
        <dbReference type="Google" id="ProtNLM"/>
    </source>
</evidence>
<dbReference type="Pfam" id="PF00657">
    <property type="entry name" value="Lipase_GDSL"/>
    <property type="match status" value="1"/>
</dbReference>
<dbReference type="CDD" id="cd01846">
    <property type="entry name" value="fatty_acyltransferase_like"/>
    <property type="match status" value="1"/>
</dbReference>
<dbReference type="AlphaFoldDB" id="A0AAE0HCK2"/>
<reference evidence="3" key="1">
    <citation type="journal article" date="2023" name="Mol. Phylogenet. Evol.">
        <title>Genome-scale phylogeny and comparative genomics of the fungal order Sordariales.</title>
        <authorList>
            <person name="Hensen N."/>
            <person name="Bonometti L."/>
            <person name="Westerberg I."/>
            <person name="Brannstrom I.O."/>
            <person name="Guillou S."/>
            <person name="Cros-Aarteil S."/>
            <person name="Calhoun S."/>
            <person name="Haridas S."/>
            <person name="Kuo A."/>
            <person name="Mondo S."/>
            <person name="Pangilinan J."/>
            <person name="Riley R."/>
            <person name="LaButti K."/>
            <person name="Andreopoulos B."/>
            <person name="Lipzen A."/>
            <person name="Chen C."/>
            <person name="Yan M."/>
            <person name="Daum C."/>
            <person name="Ng V."/>
            <person name="Clum A."/>
            <person name="Steindorff A."/>
            <person name="Ohm R.A."/>
            <person name="Martin F."/>
            <person name="Silar P."/>
            <person name="Natvig D.O."/>
            <person name="Lalanne C."/>
            <person name="Gautier V."/>
            <person name="Ament-Velasquez S.L."/>
            <person name="Kruys A."/>
            <person name="Hutchinson M.I."/>
            <person name="Powell A.J."/>
            <person name="Barry K."/>
            <person name="Miller A.N."/>
            <person name="Grigoriev I.V."/>
            <person name="Debuchy R."/>
            <person name="Gladieux P."/>
            <person name="Hiltunen Thoren M."/>
            <person name="Johannesson H."/>
        </authorList>
    </citation>
    <scope>NUCLEOTIDE SEQUENCE</scope>
    <source>
        <strain evidence="3">CBS 168.71</strain>
    </source>
</reference>
<evidence type="ECO:0000313" key="4">
    <source>
        <dbReference type="Proteomes" id="UP001278766"/>
    </source>
</evidence>
<dbReference type="PANTHER" id="PTHR45648:SF22">
    <property type="entry name" value="GDSL LIPASE_ACYLHYDROLASE FAMILY PROTEIN (AFU_ORTHOLOGUE AFUA_4G14700)"/>
    <property type="match status" value="1"/>
</dbReference>
<dbReference type="GO" id="GO:0016788">
    <property type="term" value="F:hydrolase activity, acting on ester bonds"/>
    <property type="evidence" value="ECO:0007669"/>
    <property type="project" value="InterPro"/>
</dbReference>
<sequence>MRFTWILAGASVALAKPNKGGLDTLVALAKPNKGGFDTLVAFGNSYTDNGRLGYYINNGGEAPPPGEMHDESTTTASGGLSWAQFAAESAGAKLMDYAVSGAVCSNQISPRSFDLINRTFPAILDDQMPSFQADVAFKSLYPHRTAENTVYAVWIGTNDLGFDAFLSDSQIAGKTISDFVDCVFSVLDEVYKTGGRRFVLLNAVPLELAPLYAHPNNGGTLDSQFWKTKSQYNITEYSQKIREYSTSVNTMLEYGVPVMASLRRRWPKATVDIFDVHSLFGDIYSEPTKFLEAPHNVDSYYHQCEVAGSPCVDQPGSLDGYLWFDELHPSNKTSAIVGQNFLDVVAGKSKYGSRHH</sequence>
<name>A0AAE0HCK2_9PEZI</name>
<dbReference type="EMBL" id="JAUEPN010000005">
    <property type="protein sequence ID" value="KAK3294028.1"/>
    <property type="molecule type" value="Genomic_DNA"/>
</dbReference>
<keyword evidence="1" id="KW-0378">Hydrolase</keyword>
<keyword evidence="4" id="KW-1185">Reference proteome</keyword>
<dbReference type="PANTHER" id="PTHR45648">
    <property type="entry name" value="GDSL LIPASE/ACYLHYDROLASE FAMILY PROTEIN (AFU_ORTHOLOGUE AFUA_4G14700)"/>
    <property type="match status" value="1"/>
</dbReference>
<comment type="caution">
    <text evidence="3">The sequence shown here is derived from an EMBL/GenBank/DDBJ whole genome shotgun (WGS) entry which is preliminary data.</text>
</comment>
<keyword evidence="2" id="KW-0732">Signal</keyword>
<organism evidence="3 4">
    <name type="scientific">Chaetomium fimeti</name>
    <dbReference type="NCBI Taxonomy" id="1854472"/>
    <lineage>
        <taxon>Eukaryota</taxon>
        <taxon>Fungi</taxon>
        <taxon>Dikarya</taxon>
        <taxon>Ascomycota</taxon>
        <taxon>Pezizomycotina</taxon>
        <taxon>Sordariomycetes</taxon>
        <taxon>Sordariomycetidae</taxon>
        <taxon>Sordariales</taxon>
        <taxon>Chaetomiaceae</taxon>
        <taxon>Chaetomium</taxon>
    </lineage>
</organism>
<accession>A0AAE0HCK2</accession>
<evidence type="ECO:0000313" key="3">
    <source>
        <dbReference type="EMBL" id="KAK3294028.1"/>
    </source>
</evidence>
<reference evidence="3" key="2">
    <citation type="submission" date="2023-06" db="EMBL/GenBank/DDBJ databases">
        <authorList>
            <consortium name="Lawrence Berkeley National Laboratory"/>
            <person name="Haridas S."/>
            <person name="Hensen N."/>
            <person name="Bonometti L."/>
            <person name="Westerberg I."/>
            <person name="Brannstrom I.O."/>
            <person name="Guillou S."/>
            <person name="Cros-Aarteil S."/>
            <person name="Calhoun S."/>
            <person name="Kuo A."/>
            <person name="Mondo S."/>
            <person name="Pangilinan J."/>
            <person name="Riley R."/>
            <person name="Labutti K."/>
            <person name="Andreopoulos B."/>
            <person name="Lipzen A."/>
            <person name="Chen C."/>
            <person name="Yanf M."/>
            <person name="Daum C."/>
            <person name="Ng V."/>
            <person name="Clum A."/>
            <person name="Steindorff A."/>
            <person name="Ohm R."/>
            <person name="Martin F."/>
            <person name="Silar P."/>
            <person name="Natvig D."/>
            <person name="Lalanne C."/>
            <person name="Gautier V."/>
            <person name="Ament-Velasquez S.L."/>
            <person name="Kruys A."/>
            <person name="Hutchinson M.I."/>
            <person name="Powell A.J."/>
            <person name="Barry K."/>
            <person name="Miller A.N."/>
            <person name="Grigoriev I.V."/>
            <person name="Debuchy R."/>
            <person name="Gladieux P."/>
            <person name="Thoren M.H."/>
            <person name="Johannesson H."/>
        </authorList>
    </citation>
    <scope>NUCLEOTIDE SEQUENCE</scope>
    <source>
        <strain evidence="3">CBS 168.71</strain>
    </source>
</reference>
<dbReference type="InterPro" id="IPR001087">
    <property type="entry name" value="GDSL"/>
</dbReference>
<gene>
    <name evidence="3" type="ORF">B0H64DRAFT_343155</name>
</gene>